<evidence type="ECO:0000256" key="6">
    <source>
        <dbReference type="RuleBase" id="RU363053"/>
    </source>
</evidence>
<dbReference type="PANTHER" id="PTHR11266:SF85">
    <property type="entry name" value="MPV17-LIKE PROTEIN"/>
    <property type="match status" value="1"/>
</dbReference>
<feature type="transmembrane region" description="Helical" evidence="6">
    <location>
        <begin position="128"/>
        <end position="149"/>
    </location>
</feature>
<gene>
    <name evidence="7" type="ORF">ABEB36_005121</name>
</gene>
<feature type="transmembrane region" description="Helical" evidence="6">
    <location>
        <begin position="155"/>
        <end position="175"/>
    </location>
</feature>
<dbReference type="PANTHER" id="PTHR11266">
    <property type="entry name" value="PEROXISOMAL MEMBRANE PROTEIN 2, PXMP2 MPV17"/>
    <property type="match status" value="1"/>
</dbReference>
<proteinExistence type="inferred from homology"/>
<keyword evidence="3 6" id="KW-0812">Transmembrane</keyword>
<accession>A0ABD1EXN6</accession>
<comment type="similarity">
    <text evidence="2 6">Belongs to the peroxisomal membrane protein PXMP2/4 family.</text>
</comment>
<dbReference type="Proteomes" id="UP001566132">
    <property type="component" value="Unassembled WGS sequence"/>
</dbReference>
<comment type="subcellular location">
    <subcellularLocation>
        <location evidence="1">Membrane</location>
        <topology evidence="1">Multi-pass membrane protein</topology>
    </subcellularLocation>
</comment>
<protein>
    <recommendedName>
        <fullName evidence="9">Mpv17-like protein</fullName>
    </recommendedName>
</protein>
<name>A0ABD1EXN6_HYPHA</name>
<keyword evidence="4 6" id="KW-1133">Transmembrane helix</keyword>
<evidence type="ECO:0000256" key="3">
    <source>
        <dbReference type="ARBA" id="ARBA00022692"/>
    </source>
</evidence>
<feature type="transmembrane region" description="Helical" evidence="6">
    <location>
        <begin position="96"/>
        <end position="116"/>
    </location>
</feature>
<evidence type="ECO:0008006" key="9">
    <source>
        <dbReference type="Google" id="ProtNLM"/>
    </source>
</evidence>
<feature type="transmembrane region" description="Helical" evidence="6">
    <location>
        <begin position="58"/>
        <end position="76"/>
    </location>
</feature>
<keyword evidence="8" id="KW-1185">Reference proteome</keyword>
<dbReference type="InterPro" id="IPR007248">
    <property type="entry name" value="Mpv17_PMP22"/>
</dbReference>
<evidence type="ECO:0000256" key="2">
    <source>
        <dbReference type="ARBA" id="ARBA00006824"/>
    </source>
</evidence>
<evidence type="ECO:0000313" key="7">
    <source>
        <dbReference type="EMBL" id="KAL1505591.1"/>
    </source>
</evidence>
<evidence type="ECO:0000313" key="8">
    <source>
        <dbReference type="Proteomes" id="UP001566132"/>
    </source>
</evidence>
<evidence type="ECO:0000256" key="5">
    <source>
        <dbReference type="ARBA" id="ARBA00023136"/>
    </source>
</evidence>
<comment type="caution">
    <text evidence="7">The sequence shown here is derived from an EMBL/GenBank/DDBJ whole genome shotgun (WGS) entry which is preliminary data.</text>
</comment>
<organism evidence="7 8">
    <name type="scientific">Hypothenemus hampei</name>
    <name type="common">Coffee berry borer</name>
    <dbReference type="NCBI Taxonomy" id="57062"/>
    <lineage>
        <taxon>Eukaryota</taxon>
        <taxon>Metazoa</taxon>
        <taxon>Ecdysozoa</taxon>
        <taxon>Arthropoda</taxon>
        <taxon>Hexapoda</taxon>
        <taxon>Insecta</taxon>
        <taxon>Pterygota</taxon>
        <taxon>Neoptera</taxon>
        <taxon>Endopterygota</taxon>
        <taxon>Coleoptera</taxon>
        <taxon>Polyphaga</taxon>
        <taxon>Cucujiformia</taxon>
        <taxon>Curculionidae</taxon>
        <taxon>Scolytinae</taxon>
        <taxon>Hypothenemus</taxon>
    </lineage>
</organism>
<evidence type="ECO:0000256" key="4">
    <source>
        <dbReference type="ARBA" id="ARBA00022989"/>
    </source>
</evidence>
<sequence>MSRFKHVFKTFLEKYPIIGNSLIYGTLCISAEASQQILTKKILEKPSRPIDKSSIGRYAIYGTAIAGPLLTVWYQYLDKKIPGTATTRIVIKKLLIDQFFFTPQLLAIFYISMSILERKQDLLEECRNKFASTFTASCLFWIPAQTINFSVVPNLYRVTYIGTCSFAWINILCFFKRQSSSDTIEEKSIEYTKK</sequence>
<dbReference type="Pfam" id="PF04117">
    <property type="entry name" value="Mpv17_PMP22"/>
    <property type="match status" value="1"/>
</dbReference>
<evidence type="ECO:0000256" key="1">
    <source>
        <dbReference type="ARBA" id="ARBA00004141"/>
    </source>
</evidence>
<keyword evidence="5 6" id="KW-0472">Membrane</keyword>
<reference evidence="7 8" key="1">
    <citation type="submission" date="2024-05" db="EMBL/GenBank/DDBJ databases">
        <title>Genetic variation in Jamaican populations of the coffee berry borer (Hypothenemus hampei).</title>
        <authorList>
            <person name="Errbii M."/>
            <person name="Myrie A."/>
        </authorList>
    </citation>
    <scope>NUCLEOTIDE SEQUENCE [LARGE SCALE GENOMIC DNA]</scope>
    <source>
        <strain evidence="7">JA-Hopewell-2020-01-JO</strain>
        <tissue evidence="7">Whole body</tissue>
    </source>
</reference>
<dbReference type="AlphaFoldDB" id="A0ABD1EXN6"/>
<dbReference type="EMBL" id="JBDJPC010000004">
    <property type="protein sequence ID" value="KAL1505591.1"/>
    <property type="molecule type" value="Genomic_DNA"/>
</dbReference>
<dbReference type="GO" id="GO:0016020">
    <property type="term" value="C:membrane"/>
    <property type="evidence" value="ECO:0007669"/>
    <property type="project" value="UniProtKB-SubCell"/>
</dbReference>